<evidence type="ECO:0000313" key="1">
    <source>
        <dbReference type="EMBL" id="GAD69010.1"/>
    </source>
</evidence>
<accession>U3A5N3</accession>
<dbReference type="Gene3D" id="3.30.160.140">
    <property type="entry name" value="Shew3726-like"/>
    <property type="match status" value="1"/>
</dbReference>
<organism evidence="1 2">
    <name type="scientific">Vibrio proteolyticus NBRC 13287</name>
    <dbReference type="NCBI Taxonomy" id="1219065"/>
    <lineage>
        <taxon>Bacteria</taxon>
        <taxon>Pseudomonadati</taxon>
        <taxon>Pseudomonadota</taxon>
        <taxon>Gammaproteobacteria</taxon>
        <taxon>Vibrionales</taxon>
        <taxon>Vibrionaceae</taxon>
        <taxon>Vibrio</taxon>
    </lineage>
</organism>
<sequence length="88" mass="9614">MNQSILFPDVQSWDEERQAVVFPAQQSGALIECIVAASELAKLSGQPVCGAQQAVDAFTGLRFDLEELAEALIEDEEFNPFGQIEIIS</sequence>
<dbReference type="STRING" id="1219065.VPR01S_22_00020"/>
<protein>
    <submittedName>
        <fullName evidence="1">Uncharacterized protein</fullName>
    </submittedName>
</protein>
<proteinExistence type="predicted"/>
<dbReference type="RefSeq" id="WP_021706978.1">
    <property type="nucleotide sequence ID" value="NZ_BATJ01000022.1"/>
</dbReference>
<dbReference type="AlphaFoldDB" id="U3A5N3"/>
<name>U3A5N3_VIBPR</name>
<dbReference type="InterPro" id="IPR009962">
    <property type="entry name" value="DUF1488"/>
</dbReference>
<dbReference type="Pfam" id="PF07369">
    <property type="entry name" value="DUF1488"/>
    <property type="match status" value="1"/>
</dbReference>
<dbReference type="InterPro" id="IPR036692">
    <property type="entry name" value="Shew3726-like_sf"/>
</dbReference>
<comment type="caution">
    <text evidence="1">The sequence shown here is derived from an EMBL/GenBank/DDBJ whole genome shotgun (WGS) entry which is preliminary data.</text>
</comment>
<dbReference type="eggNOG" id="ENOG50331AY">
    <property type="taxonomic scope" value="Bacteria"/>
</dbReference>
<dbReference type="EMBL" id="BATJ01000022">
    <property type="protein sequence ID" value="GAD69010.1"/>
    <property type="molecule type" value="Genomic_DNA"/>
</dbReference>
<keyword evidence="2" id="KW-1185">Reference proteome</keyword>
<evidence type="ECO:0000313" key="2">
    <source>
        <dbReference type="Proteomes" id="UP000016570"/>
    </source>
</evidence>
<reference evidence="1 2" key="1">
    <citation type="submission" date="2013-09" db="EMBL/GenBank/DDBJ databases">
        <title>Whole genome shotgun sequence of Vibrio proteolyticus NBRC 13287.</title>
        <authorList>
            <person name="Isaki S."/>
            <person name="Hosoyama A."/>
            <person name="Numata M."/>
            <person name="Hashimoto M."/>
            <person name="Hosoyama Y."/>
            <person name="Tsuchikane K."/>
            <person name="Noguchi M."/>
            <person name="Hirakata S."/>
            <person name="Ichikawa N."/>
            <person name="Ohji S."/>
            <person name="Yamazoe A."/>
            <person name="Fujita N."/>
        </authorList>
    </citation>
    <scope>NUCLEOTIDE SEQUENCE [LARGE SCALE GENOMIC DNA]</scope>
    <source>
        <strain evidence="1 2">NBRC 13287</strain>
    </source>
</reference>
<gene>
    <name evidence="1" type="ORF">VPR01S_22_00020</name>
</gene>
<dbReference type="Proteomes" id="UP000016570">
    <property type="component" value="Unassembled WGS sequence"/>
</dbReference>
<dbReference type="SUPFAM" id="SSF160272">
    <property type="entry name" value="Shew3726-like"/>
    <property type="match status" value="1"/>
</dbReference>